<dbReference type="RefSeq" id="WP_204684873.1">
    <property type="nucleotide sequence ID" value="NZ_JACJLU010000002.1"/>
</dbReference>
<protein>
    <submittedName>
        <fullName evidence="1">Uncharacterized protein</fullName>
    </submittedName>
</protein>
<proteinExistence type="predicted"/>
<sequence length="81" mass="9772">MNLTQEKLTLMFQLENQSCVGLVNDLKKMDTIDEKNLMHIFIQDTIKFFSTKEEQFYQQIFKTYDSNDLLFYVETEDGWDE</sequence>
<accession>A0ABS2FLR4</accession>
<reference evidence="1 2" key="1">
    <citation type="journal article" date="2021" name="Sci. Rep.">
        <title>The distribution of antibiotic resistance genes in chicken gut microbiota commensals.</title>
        <authorList>
            <person name="Juricova H."/>
            <person name="Matiasovicova J."/>
            <person name="Kubasova T."/>
            <person name="Cejkova D."/>
            <person name="Rychlik I."/>
        </authorList>
    </citation>
    <scope>NUCLEOTIDE SEQUENCE [LARGE SCALE GENOMIC DNA]</scope>
    <source>
        <strain evidence="1 2">An423</strain>
    </source>
</reference>
<evidence type="ECO:0000313" key="2">
    <source>
        <dbReference type="Proteomes" id="UP000775500"/>
    </source>
</evidence>
<keyword evidence="2" id="KW-1185">Reference proteome</keyword>
<comment type="caution">
    <text evidence="1">The sequence shown here is derived from an EMBL/GenBank/DDBJ whole genome shotgun (WGS) entry which is preliminary data.</text>
</comment>
<name>A0ABS2FLR4_9FIRM</name>
<dbReference type="EMBL" id="JACJLU010000002">
    <property type="protein sequence ID" value="MBM6830963.1"/>
    <property type="molecule type" value="Genomic_DNA"/>
</dbReference>
<organism evidence="1 2">
    <name type="scientific">Faecalicoccus acidiformans</name>
    <dbReference type="NCBI Taxonomy" id="915173"/>
    <lineage>
        <taxon>Bacteria</taxon>
        <taxon>Bacillati</taxon>
        <taxon>Bacillota</taxon>
        <taxon>Erysipelotrichia</taxon>
        <taxon>Erysipelotrichales</taxon>
        <taxon>Erysipelotrichaceae</taxon>
        <taxon>Faecalicoccus</taxon>
    </lineage>
</organism>
<gene>
    <name evidence="1" type="ORF">H5982_02425</name>
</gene>
<dbReference type="Proteomes" id="UP000775500">
    <property type="component" value="Unassembled WGS sequence"/>
</dbReference>
<evidence type="ECO:0000313" key="1">
    <source>
        <dbReference type="EMBL" id="MBM6830963.1"/>
    </source>
</evidence>